<keyword evidence="2" id="KW-1185">Reference proteome</keyword>
<dbReference type="Proteomes" id="UP000494252">
    <property type="component" value="Unassembled WGS sequence"/>
</dbReference>
<dbReference type="InterPro" id="IPR023614">
    <property type="entry name" value="Porin_dom_sf"/>
</dbReference>
<sequence length="138" mass="15582">MAYDVGYVYYLSKRTQLYGYASMITNTSHSTQGFGLLDAYYGTVTPGFDPWWVTAGLRTSFWAGALPVRNLGLISPRLSAERIPASFGNWRRACPATERRRADIGRLIKVSLWKRPAPRQLAFASQRHVSCSHKNPRV</sequence>
<dbReference type="EMBL" id="CADIKI010000054">
    <property type="protein sequence ID" value="CAB3810904.1"/>
    <property type="molecule type" value="Genomic_DNA"/>
</dbReference>
<organism evidence="1 2">
    <name type="scientific">Paraburkholderia fynbosensis</name>
    <dbReference type="NCBI Taxonomy" id="1200993"/>
    <lineage>
        <taxon>Bacteria</taxon>
        <taxon>Pseudomonadati</taxon>
        <taxon>Pseudomonadota</taxon>
        <taxon>Betaproteobacteria</taxon>
        <taxon>Burkholderiales</taxon>
        <taxon>Burkholderiaceae</taxon>
        <taxon>Paraburkholderia</taxon>
    </lineage>
</organism>
<name>A0A6J5H5H6_9BURK</name>
<reference evidence="1 2" key="1">
    <citation type="submission" date="2020-04" db="EMBL/GenBank/DDBJ databases">
        <authorList>
            <person name="De Canck E."/>
        </authorList>
    </citation>
    <scope>NUCLEOTIDE SEQUENCE [LARGE SCALE GENOMIC DNA]</scope>
    <source>
        <strain evidence="1 2">LMG 27177</strain>
    </source>
</reference>
<evidence type="ECO:0008006" key="3">
    <source>
        <dbReference type="Google" id="ProtNLM"/>
    </source>
</evidence>
<dbReference type="Gene3D" id="2.40.160.10">
    <property type="entry name" value="Porin"/>
    <property type="match status" value="1"/>
</dbReference>
<evidence type="ECO:0000313" key="1">
    <source>
        <dbReference type="EMBL" id="CAB3810904.1"/>
    </source>
</evidence>
<dbReference type="AlphaFoldDB" id="A0A6J5H5H6"/>
<gene>
    <name evidence="1" type="ORF">LMG27177_07582</name>
</gene>
<accession>A0A6J5H5H6</accession>
<dbReference type="SUPFAM" id="SSF56935">
    <property type="entry name" value="Porins"/>
    <property type="match status" value="1"/>
</dbReference>
<evidence type="ECO:0000313" key="2">
    <source>
        <dbReference type="Proteomes" id="UP000494252"/>
    </source>
</evidence>
<proteinExistence type="predicted"/>
<protein>
    <recommendedName>
        <fullName evidence="3">Porin domain-containing protein</fullName>
    </recommendedName>
</protein>